<organism evidence="2 4">
    <name type="scientific">Methylobacterium oxalidis</name>
    <dbReference type="NCBI Taxonomy" id="944322"/>
    <lineage>
        <taxon>Bacteria</taxon>
        <taxon>Pseudomonadati</taxon>
        <taxon>Pseudomonadota</taxon>
        <taxon>Alphaproteobacteria</taxon>
        <taxon>Hyphomicrobiales</taxon>
        <taxon>Methylobacteriaceae</taxon>
        <taxon>Methylobacterium</taxon>
    </lineage>
</organism>
<dbReference type="EMBL" id="BJZU01000099">
    <property type="protein sequence ID" value="GEP06278.1"/>
    <property type="molecule type" value="Genomic_DNA"/>
</dbReference>
<feature type="signal peptide" evidence="1">
    <location>
        <begin position="1"/>
        <end position="22"/>
    </location>
</feature>
<evidence type="ECO:0000313" key="3">
    <source>
        <dbReference type="EMBL" id="GLS64327.1"/>
    </source>
</evidence>
<evidence type="ECO:0000313" key="5">
    <source>
        <dbReference type="Proteomes" id="UP001156856"/>
    </source>
</evidence>
<proteinExistence type="predicted"/>
<comment type="caution">
    <text evidence="2">The sequence shown here is derived from an EMBL/GenBank/DDBJ whole genome shotgun (WGS) entry which is preliminary data.</text>
</comment>
<sequence>MVVALYALVLQAVLGGALPAAAAGADGVLCLHQADAPSPDDRRAPAPHAHAECCTAAHPAGGAALPRQELSTAAWPSGTGARIAWRPVAEALPRAPPERIAHPRGPPLA</sequence>
<reference evidence="3" key="4">
    <citation type="submission" date="2023-01" db="EMBL/GenBank/DDBJ databases">
        <title>Draft genome sequence of Methylobacterium oxalidis strain NBRC 107715.</title>
        <authorList>
            <person name="Sun Q."/>
            <person name="Mori K."/>
        </authorList>
    </citation>
    <scope>NUCLEOTIDE SEQUENCE</scope>
    <source>
        <strain evidence="3">NBRC 107715</strain>
    </source>
</reference>
<reference evidence="5" key="2">
    <citation type="journal article" date="2019" name="Int. J. Syst. Evol. Microbiol.">
        <title>The Global Catalogue of Microorganisms (GCM) 10K type strain sequencing project: providing services to taxonomists for standard genome sequencing and annotation.</title>
        <authorList>
            <consortium name="The Broad Institute Genomics Platform"/>
            <consortium name="The Broad Institute Genome Sequencing Center for Infectious Disease"/>
            <person name="Wu L."/>
            <person name="Ma J."/>
        </authorList>
    </citation>
    <scope>NUCLEOTIDE SEQUENCE [LARGE SCALE GENOMIC DNA]</scope>
    <source>
        <strain evidence="5">NBRC 107715</strain>
    </source>
</reference>
<evidence type="ECO:0000313" key="4">
    <source>
        <dbReference type="Proteomes" id="UP000321960"/>
    </source>
</evidence>
<feature type="chain" id="PRO_5021997413" description="DUF2946 domain-containing protein" evidence="1">
    <location>
        <begin position="23"/>
        <end position="109"/>
    </location>
</feature>
<dbReference type="Proteomes" id="UP000321960">
    <property type="component" value="Unassembled WGS sequence"/>
</dbReference>
<keyword evidence="1" id="KW-0732">Signal</keyword>
<evidence type="ECO:0008006" key="6">
    <source>
        <dbReference type="Google" id="ProtNLM"/>
    </source>
</evidence>
<name>A0A512J8L3_9HYPH</name>
<evidence type="ECO:0000313" key="2">
    <source>
        <dbReference type="EMBL" id="GEP06278.1"/>
    </source>
</evidence>
<keyword evidence="5" id="KW-1185">Reference proteome</keyword>
<dbReference type="AlphaFoldDB" id="A0A512J8L3"/>
<evidence type="ECO:0000256" key="1">
    <source>
        <dbReference type="SAM" id="SignalP"/>
    </source>
</evidence>
<protein>
    <recommendedName>
        <fullName evidence="6">DUF2946 domain-containing protein</fullName>
    </recommendedName>
</protein>
<reference evidence="3" key="1">
    <citation type="journal article" date="2014" name="Int. J. Syst. Evol. Microbiol.">
        <title>Complete genome of a new Firmicutes species belonging to the dominant human colonic microbiota ('Ruminococcus bicirculans') reveals two chromosomes and a selective capacity to utilize plant glucans.</title>
        <authorList>
            <consortium name="NISC Comparative Sequencing Program"/>
            <person name="Wegmann U."/>
            <person name="Louis P."/>
            <person name="Goesmann A."/>
            <person name="Henrissat B."/>
            <person name="Duncan S.H."/>
            <person name="Flint H.J."/>
        </authorList>
    </citation>
    <scope>NUCLEOTIDE SEQUENCE</scope>
    <source>
        <strain evidence="3">NBRC 107715</strain>
    </source>
</reference>
<dbReference type="Proteomes" id="UP001156856">
    <property type="component" value="Unassembled WGS sequence"/>
</dbReference>
<dbReference type="EMBL" id="BSPK01000035">
    <property type="protein sequence ID" value="GLS64327.1"/>
    <property type="molecule type" value="Genomic_DNA"/>
</dbReference>
<accession>A0A512J8L3</accession>
<gene>
    <name evidence="3" type="ORF">GCM10007888_27080</name>
    <name evidence="2" type="ORF">MOX02_43160</name>
</gene>
<reference evidence="2 4" key="3">
    <citation type="submission" date="2019-07" db="EMBL/GenBank/DDBJ databases">
        <title>Whole genome shotgun sequence of Methylobacterium oxalidis NBRC 107715.</title>
        <authorList>
            <person name="Hosoyama A."/>
            <person name="Uohara A."/>
            <person name="Ohji S."/>
            <person name="Ichikawa N."/>
        </authorList>
    </citation>
    <scope>NUCLEOTIDE SEQUENCE [LARGE SCALE GENOMIC DNA]</scope>
    <source>
        <strain evidence="2 4">NBRC 107715</strain>
    </source>
</reference>